<reference evidence="2" key="1">
    <citation type="submission" date="2020-03" db="EMBL/GenBank/DDBJ databases">
        <authorList>
            <person name="Weist P."/>
        </authorList>
    </citation>
    <scope>NUCLEOTIDE SEQUENCE</scope>
</reference>
<dbReference type="AlphaFoldDB" id="A0A9N7YR58"/>
<evidence type="ECO:0000256" key="1">
    <source>
        <dbReference type="SAM" id="MobiDB-lite"/>
    </source>
</evidence>
<evidence type="ECO:0000313" key="2">
    <source>
        <dbReference type="EMBL" id="CAB1436551.1"/>
    </source>
</evidence>
<accession>A0A9N7YR58</accession>
<gene>
    <name evidence="2" type="ORF">PLEPLA_LOCUS24584</name>
</gene>
<feature type="region of interest" description="Disordered" evidence="1">
    <location>
        <begin position="1"/>
        <end position="27"/>
    </location>
</feature>
<feature type="compositionally biased region" description="Basic and acidic residues" evidence="1">
    <location>
        <begin position="148"/>
        <end position="159"/>
    </location>
</feature>
<keyword evidence="3" id="KW-1185">Reference proteome</keyword>
<feature type="region of interest" description="Disordered" evidence="1">
    <location>
        <begin position="57"/>
        <end position="95"/>
    </location>
</feature>
<organism evidence="2 3">
    <name type="scientific">Pleuronectes platessa</name>
    <name type="common">European plaice</name>
    <dbReference type="NCBI Taxonomy" id="8262"/>
    <lineage>
        <taxon>Eukaryota</taxon>
        <taxon>Metazoa</taxon>
        <taxon>Chordata</taxon>
        <taxon>Craniata</taxon>
        <taxon>Vertebrata</taxon>
        <taxon>Euteleostomi</taxon>
        <taxon>Actinopterygii</taxon>
        <taxon>Neopterygii</taxon>
        <taxon>Teleostei</taxon>
        <taxon>Neoteleostei</taxon>
        <taxon>Acanthomorphata</taxon>
        <taxon>Carangaria</taxon>
        <taxon>Pleuronectiformes</taxon>
        <taxon>Pleuronectoidei</taxon>
        <taxon>Pleuronectidae</taxon>
        <taxon>Pleuronectes</taxon>
    </lineage>
</organism>
<sequence length="229" mass="24119">MNGCISPQVPPLPPGSAEPIGGGGAHGWDVASAGVVSGLECERPTIGTTERSVIGRLDPGIPSLSFSPPSGLLLTDSSRARPPRPRPSSSTGQLGAAAWLTTGRGGFFFPSTCAEVVREPGSREEYAGIRPVTLAPLSRSCLSPSAPPRDHGAIEERGNRTNSPRGSEPGGGHGHTHRRGLLEFPTGVIVPFRLGEPRGPRPLFISEEEFPRTVSHVHTRSPLARRRAE</sequence>
<feature type="compositionally biased region" description="Basic residues" evidence="1">
    <location>
        <begin position="215"/>
        <end position="229"/>
    </location>
</feature>
<feature type="region of interest" description="Disordered" evidence="1">
    <location>
        <begin position="210"/>
        <end position="229"/>
    </location>
</feature>
<comment type="caution">
    <text evidence="2">The sequence shown here is derived from an EMBL/GenBank/DDBJ whole genome shotgun (WGS) entry which is preliminary data.</text>
</comment>
<dbReference type="EMBL" id="CADEAL010001902">
    <property type="protein sequence ID" value="CAB1436551.1"/>
    <property type="molecule type" value="Genomic_DNA"/>
</dbReference>
<feature type="compositionally biased region" description="Low complexity" evidence="1">
    <location>
        <begin position="59"/>
        <end position="74"/>
    </location>
</feature>
<evidence type="ECO:0000313" key="3">
    <source>
        <dbReference type="Proteomes" id="UP001153269"/>
    </source>
</evidence>
<dbReference type="Proteomes" id="UP001153269">
    <property type="component" value="Unassembled WGS sequence"/>
</dbReference>
<name>A0A9N7YR58_PLEPL</name>
<proteinExistence type="predicted"/>
<feature type="region of interest" description="Disordered" evidence="1">
    <location>
        <begin position="138"/>
        <end position="180"/>
    </location>
</feature>
<protein>
    <submittedName>
        <fullName evidence="2">Uncharacterized protein</fullName>
    </submittedName>
</protein>